<protein>
    <recommendedName>
        <fullName evidence="6">2-methylcitrate dehydratase</fullName>
    </recommendedName>
</protein>
<dbReference type="RefSeq" id="WP_077360138.1">
    <property type="nucleotide sequence ID" value="NZ_MQMF01000001.1"/>
</dbReference>
<dbReference type="InterPro" id="IPR045336">
    <property type="entry name" value="MmgE_PrpD_N"/>
</dbReference>
<feature type="domain" description="MmgE/PrpD C-terminal" evidence="3">
    <location>
        <begin position="264"/>
        <end position="421"/>
    </location>
</feature>
<evidence type="ECO:0000313" key="5">
    <source>
        <dbReference type="Proteomes" id="UP000188597"/>
    </source>
</evidence>
<dbReference type="InterPro" id="IPR005656">
    <property type="entry name" value="MmgE_PrpD"/>
</dbReference>
<dbReference type="Gene3D" id="3.30.1330.120">
    <property type="entry name" value="2-methylcitrate dehydratase PrpD"/>
    <property type="match status" value="1"/>
</dbReference>
<evidence type="ECO:0000256" key="1">
    <source>
        <dbReference type="ARBA" id="ARBA00006174"/>
    </source>
</evidence>
<dbReference type="Pfam" id="PF03972">
    <property type="entry name" value="MmgE_PrpD_N"/>
    <property type="match status" value="1"/>
</dbReference>
<sequence length="450" mass="49834">MITKSLVTQIIETRYEDISEHALYEAKRSLLNWLGVAIGAADHESMDKLFAVAKLMSSQPQATVFGREEKADLLFASLLNGMSSHVYDFDDTLLETVLHPSAPVFPAILAVAENKGKSGKDVLEAFVIGCEVEARLALAVYPSHYWRGWHITGSVGGIGAAVAVSKLLNLDHEKTTYAIGIAATEPVGLREMFGTMTKPFHPGKAAMNGLLAALMAEQGFTSSHQSLEAERGFVNVLSEENKLDILTEKWNEKWEVEKNSYKPFASGIVTHPAIDAIISLQSRFQFKHDQVVSIHIIGHPLVKELTGKRVLNTGLEGKFSVYHCVAAAFMYGKAGVDQFTDECVNDETIKNLREKITLEVDEKIQEDQVQLVVKLADGREFTEFVEHAIGSADKPMTNDQLIDKFYDVTGDIISSNAKRELVDLIYKLEELDDLTPFFELCQPAKSLNKN</sequence>
<dbReference type="InterPro" id="IPR036148">
    <property type="entry name" value="MmgE/PrpD_sf"/>
</dbReference>
<evidence type="ECO:0008006" key="6">
    <source>
        <dbReference type="Google" id="ProtNLM"/>
    </source>
</evidence>
<evidence type="ECO:0000259" key="2">
    <source>
        <dbReference type="Pfam" id="PF03972"/>
    </source>
</evidence>
<dbReference type="Pfam" id="PF19305">
    <property type="entry name" value="MmgE_PrpD_C"/>
    <property type="match status" value="1"/>
</dbReference>
<dbReference type="OrthoDB" id="9795089at2"/>
<feature type="domain" description="MmgE/PrpD N-terminal" evidence="2">
    <location>
        <begin position="6"/>
        <end position="244"/>
    </location>
</feature>
<dbReference type="Proteomes" id="UP000188597">
    <property type="component" value="Unassembled WGS sequence"/>
</dbReference>
<dbReference type="Gene3D" id="1.10.4100.10">
    <property type="entry name" value="2-methylcitrate dehydratase PrpD"/>
    <property type="match status" value="1"/>
</dbReference>
<dbReference type="PANTHER" id="PTHR16943">
    <property type="entry name" value="2-METHYLCITRATE DEHYDRATASE-RELATED"/>
    <property type="match status" value="1"/>
</dbReference>
<name>A0A1V3GCN5_9BACL</name>
<dbReference type="PANTHER" id="PTHR16943:SF8">
    <property type="entry name" value="2-METHYLCITRATE DEHYDRATASE"/>
    <property type="match status" value="1"/>
</dbReference>
<comment type="similarity">
    <text evidence="1">Belongs to the PrpD family.</text>
</comment>
<dbReference type="InterPro" id="IPR042188">
    <property type="entry name" value="MmgE/PrpD_sf_2"/>
</dbReference>
<proteinExistence type="inferred from homology"/>
<dbReference type="EMBL" id="MQMF01000001">
    <property type="protein sequence ID" value="OOE14472.1"/>
    <property type="molecule type" value="Genomic_DNA"/>
</dbReference>
<dbReference type="GO" id="GO:0016829">
    <property type="term" value="F:lyase activity"/>
    <property type="evidence" value="ECO:0007669"/>
    <property type="project" value="InterPro"/>
</dbReference>
<dbReference type="InterPro" id="IPR042183">
    <property type="entry name" value="MmgE/PrpD_sf_1"/>
</dbReference>
<accession>A0A1V3GCN5</accession>
<gene>
    <name evidence="4" type="ORF">UN64_04570</name>
</gene>
<dbReference type="InterPro" id="IPR045337">
    <property type="entry name" value="MmgE_PrpD_C"/>
</dbReference>
<comment type="caution">
    <text evidence="4">The sequence shown here is derived from an EMBL/GenBank/DDBJ whole genome shotgun (WGS) entry which is preliminary data.</text>
</comment>
<dbReference type="SUPFAM" id="SSF103378">
    <property type="entry name" value="2-methylcitrate dehydratase PrpD"/>
    <property type="match status" value="1"/>
</dbReference>
<organism evidence="4 5">
    <name type="scientific">Fictibacillus arsenicus</name>
    <dbReference type="NCBI Taxonomy" id="255247"/>
    <lineage>
        <taxon>Bacteria</taxon>
        <taxon>Bacillati</taxon>
        <taxon>Bacillota</taxon>
        <taxon>Bacilli</taxon>
        <taxon>Bacillales</taxon>
        <taxon>Fictibacillaceae</taxon>
        <taxon>Fictibacillus</taxon>
    </lineage>
</organism>
<reference evidence="4 5" key="1">
    <citation type="submission" date="2016-11" db="EMBL/GenBank/DDBJ databases">
        <authorList>
            <person name="Jaros S."/>
            <person name="Januszkiewicz K."/>
            <person name="Wedrychowicz H."/>
        </authorList>
    </citation>
    <scope>NUCLEOTIDE SEQUENCE [LARGE SCALE GENOMIC DNA]</scope>
    <source>
        <strain evidence="4 5">Con a/3</strain>
    </source>
</reference>
<evidence type="ECO:0000313" key="4">
    <source>
        <dbReference type="EMBL" id="OOE14472.1"/>
    </source>
</evidence>
<dbReference type="AlphaFoldDB" id="A0A1V3GCN5"/>
<evidence type="ECO:0000259" key="3">
    <source>
        <dbReference type="Pfam" id="PF19305"/>
    </source>
</evidence>